<dbReference type="CDD" id="cd03224">
    <property type="entry name" value="ABC_TM1139_LivF_branched"/>
    <property type="match status" value="1"/>
</dbReference>
<dbReference type="PANTHER" id="PTHR43820:SF4">
    <property type="entry name" value="HIGH-AFFINITY BRANCHED-CHAIN AMINO ACID TRANSPORT ATP-BINDING PROTEIN LIVF"/>
    <property type="match status" value="1"/>
</dbReference>
<feature type="domain" description="ABC transporter" evidence="6">
    <location>
        <begin position="4"/>
        <end position="232"/>
    </location>
</feature>
<dbReference type="InterPro" id="IPR052156">
    <property type="entry name" value="BCAA_Transport_ATP-bd_LivF"/>
</dbReference>
<dbReference type="GO" id="GO:0015658">
    <property type="term" value="F:branched-chain amino acid transmembrane transporter activity"/>
    <property type="evidence" value="ECO:0007669"/>
    <property type="project" value="TreeGrafter"/>
</dbReference>
<dbReference type="Gene3D" id="3.40.50.300">
    <property type="entry name" value="P-loop containing nucleotide triphosphate hydrolases"/>
    <property type="match status" value="1"/>
</dbReference>
<comment type="similarity">
    <text evidence="1">Belongs to the ABC transporter superfamily.</text>
</comment>
<dbReference type="Proteomes" id="UP000886070">
    <property type="component" value="Unassembled WGS sequence"/>
</dbReference>
<dbReference type="InterPro" id="IPR003593">
    <property type="entry name" value="AAA+_ATPase"/>
</dbReference>
<comment type="caution">
    <text evidence="7">The sequence shown here is derived from an EMBL/GenBank/DDBJ whole genome shotgun (WGS) entry which is preliminary data.</text>
</comment>
<dbReference type="Pfam" id="PF00005">
    <property type="entry name" value="ABC_tran"/>
    <property type="match status" value="1"/>
</dbReference>
<keyword evidence="4 7" id="KW-0067">ATP-binding</keyword>
<name>A0A7V5HYU4_UNCAE</name>
<evidence type="ECO:0000256" key="3">
    <source>
        <dbReference type="ARBA" id="ARBA00022741"/>
    </source>
</evidence>
<dbReference type="EMBL" id="DRTT01000090">
    <property type="protein sequence ID" value="HHF98435.1"/>
    <property type="molecule type" value="Genomic_DNA"/>
</dbReference>
<reference evidence="7" key="1">
    <citation type="journal article" date="2020" name="mSystems">
        <title>Genome- and Community-Level Interaction Insights into Carbon Utilization and Element Cycling Functions of Hydrothermarchaeota in Hydrothermal Sediment.</title>
        <authorList>
            <person name="Zhou Z."/>
            <person name="Liu Y."/>
            <person name="Xu W."/>
            <person name="Pan J."/>
            <person name="Luo Z.H."/>
            <person name="Li M."/>
        </authorList>
    </citation>
    <scope>NUCLEOTIDE SEQUENCE [LARGE SCALE GENOMIC DNA]</scope>
    <source>
        <strain evidence="7">HyVt-92</strain>
    </source>
</reference>
<evidence type="ECO:0000256" key="5">
    <source>
        <dbReference type="ARBA" id="ARBA00022970"/>
    </source>
</evidence>
<dbReference type="GO" id="GO:0015807">
    <property type="term" value="P:L-amino acid transport"/>
    <property type="evidence" value="ECO:0007669"/>
    <property type="project" value="TreeGrafter"/>
</dbReference>
<dbReference type="SMART" id="SM00382">
    <property type="entry name" value="AAA"/>
    <property type="match status" value="1"/>
</dbReference>
<evidence type="ECO:0000256" key="4">
    <source>
        <dbReference type="ARBA" id="ARBA00022840"/>
    </source>
</evidence>
<dbReference type="GO" id="GO:0005524">
    <property type="term" value="F:ATP binding"/>
    <property type="evidence" value="ECO:0007669"/>
    <property type="project" value="UniProtKB-KW"/>
</dbReference>
<dbReference type="InterPro" id="IPR003439">
    <property type="entry name" value="ABC_transporter-like_ATP-bd"/>
</dbReference>
<proteinExistence type="inferred from homology"/>
<organism evidence="7">
    <name type="scientific">Aerophobetes bacterium</name>
    <dbReference type="NCBI Taxonomy" id="2030807"/>
    <lineage>
        <taxon>Bacteria</taxon>
        <taxon>Candidatus Aerophobota</taxon>
    </lineage>
</organism>
<dbReference type="SUPFAM" id="SSF52540">
    <property type="entry name" value="P-loop containing nucleoside triphosphate hydrolases"/>
    <property type="match status" value="1"/>
</dbReference>
<keyword evidence="3" id="KW-0547">Nucleotide-binding</keyword>
<dbReference type="AlphaFoldDB" id="A0A7V5HYU4"/>
<protein>
    <submittedName>
        <fullName evidence="7">ABC transporter ATP-binding protein</fullName>
    </submittedName>
</protein>
<evidence type="ECO:0000259" key="6">
    <source>
        <dbReference type="PROSITE" id="PS50893"/>
    </source>
</evidence>
<dbReference type="InterPro" id="IPR027417">
    <property type="entry name" value="P-loop_NTPase"/>
</dbReference>
<evidence type="ECO:0000313" key="7">
    <source>
        <dbReference type="EMBL" id="HHF98435.1"/>
    </source>
</evidence>
<dbReference type="GO" id="GO:0016887">
    <property type="term" value="F:ATP hydrolysis activity"/>
    <property type="evidence" value="ECO:0007669"/>
    <property type="project" value="InterPro"/>
</dbReference>
<evidence type="ECO:0000256" key="2">
    <source>
        <dbReference type="ARBA" id="ARBA00022448"/>
    </source>
</evidence>
<keyword evidence="2" id="KW-0813">Transport</keyword>
<accession>A0A7V5HYU4</accession>
<gene>
    <name evidence="7" type="ORF">ENL39_02990</name>
</gene>
<dbReference type="PROSITE" id="PS50893">
    <property type="entry name" value="ABC_TRANSPORTER_2"/>
    <property type="match status" value="1"/>
</dbReference>
<dbReference type="PANTHER" id="PTHR43820">
    <property type="entry name" value="HIGH-AFFINITY BRANCHED-CHAIN AMINO ACID TRANSPORT ATP-BINDING PROTEIN LIVF"/>
    <property type="match status" value="1"/>
</dbReference>
<sequence length="233" mass="26079">MFCLEVVRVEAGYGKIKVLKGVSLSVQKGGIVLLVGPNGAGKSTLAKVIIGFLSPFKGKLLFERKNILGITPEKAFRMGITFVPEERNLFWEMSVRENLLMGDIYAKKYELEERLEKIYNIFPFLKEREKQIAATLSGGEQQILAVARALVSNVKLLILDEPCNGMAAGVVERLFEALLKLREKGVTILLIDQNMEAIEIADYAYAMRTGEIIAWGRPEDIFSESNTKMLFLT</sequence>
<keyword evidence="5" id="KW-0029">Amino-acid transport</keyword>
<evidence type="ECO:0000256" key="1">
    <source>
        <dbReference type="ARBA" id="ARBA00005417"/>
    </source>
</evidence>